<evidence type="ECO:0000259" key="2">
    <source>
        <dbReference type="Pfam" id="PF04909"/>
    </source>
</evidence>
<dbReference type="OrthoDB" id="9787654at2"/>
<dbReference type="EMBL" id="AP014946">
    <property type="protein sequence ID" value="BAT61845.1"/>
    <property type="molecule type" value="Genomic_DNA"/>
</dbReference>
<accession>A0A0S3Q0Y2</accession>
<reference evidence="3 4" key="1">
    <citation type="submission" date="2015-08" db="EMBL/GenBank/DDBJ databases">
        <title>Investigation of the bacterial diversity of lava forest soil.</title>
        <authorList>
            <person name="Lee J.S."/>
        </authorList>
    </citation>
    <scope>NUCLEOTIDE SEQUENCE [LARGE SCALE GENOMIC DNA]</scope>
    <source>
        <strain evidence="3 4">GJW-30</strain>
    </source>
</reference>
<feature type="domain" description="Amidohydrolase-related" evidence="2">
    <location>
        <begin position="6"/>
        <end position="295"/>
    </location>
</feature>
<comment type="similarity">
    <text evidence="1">Belongs to the metallo-dependent hydrolases superfamily.</text>
</comment>
<gene>
    <name evidence="3" type="ORF">GJW-30_1_04407</name>
</gene>
<name>A0A0S3Q0Y2_9BRAD</name>
<dbReference type="KEGG" id="vgo:GJW-30_1_04407"/>
<dbReference type="Pfam" id="PF04909">
    <property type="entry name" value="Amidohydro_2"/>
    <property type="match status" value="1"/>
</dbReference>
<evidence type="ECO:0000256" key="1">
    <source>
        <dbReference type="ARBA" id="ARBA00038310"/>
    </source>
</evidence>
<dbReference type="InterPro" id="IPR032466">
    <property type="entry name" value="Metal_Hydrolase"/>
</dbReference>
<protein>
    <submittedName>
        <fullName evidence="3">Amidohydrolase</fullName>
    </submittedName>
</protein>
<dbReference type="PANTHER" id="PTHR43569">
    <property type="entry name" value="AMIDOHYDROLASE"/>
    <property type="match status" value="1"/>
</dbReference>
<sequence>MKQPIVDAHHHIWRQKDQPWLQGPTVPRIFGAYEAIKRDYPIEEYLSDIDGTGVSASVYVQTNWAPEQAVDEVRWVQSEADRAGWPHAIVSFIDLQRDDAPEVMRGQAQSPLMRGVRQQLHWHENPMYRFAATPDAMNSVRFTQNLARLQDHDWLFELQIFSSQMRNGAALAAQFPGIRFVLAHAGMLEDLSTEGRQTWREGMLRLAQNTNVYVKLSGLGTFIRKNDADHIADVVQETIDIFGAERCVWGSNFPIEKLWTSYGAIVSAIEAALECLDTPTRSMILFDNAKRLYRIVD</sequence>
<dbReference type="AlphaFoldDB" id="A0A0S3Q0Y2"/>
<dbReference type="SUPFAM" id="SSF51556">
    <property type="entry name" value="Metallo-dependent hydrolases"/>
    <property type="match status" value="1"/>
</dbReference>
<proteinExistence type="inferred from homology"/>
<keyword evidence="4" id="KW-1185">Reference proteome</keyword>
<dbReference type="InterPro" id="IPR052350">
    <property type="entry name" value="Metallo-dep_Lactonases"/>
</dbReference>
<dbReference type="InterPro" id="IPR006680">
    <property type="entry name" value="Amidohydro-rel"/>
</dbReference>
<keyword evidence="3" id="KW-0378">Hydrolase</keyword>
<dbReference type="Proteomes" id="UP000236884">
    <property type="component" value="Chromosome"/>
</dbReference>
<evidence type="ECO:0000313" key="4">
    <source>
        <dbReference type="Proteomes" id="UP000236884"/>
    </source>
</evidence>
<dbReference type="GO" id="GO:0016787">
    <property type="term" value="F:hydrolase activity"/>
    <property type="evidence" value="ECO:0007669"/>
    <property type="project" value="UniProtKB-KW"/>
</dbReference>
<evidence type="ECO:0000313" key="3">
    <source>
        <dbReference type="EMBL" id="BAT61845.1"/>
    </source>
</evidence>
<dbReference type="RefSeq" id="WP_096358490.1">
    <property type="nucleotide sequence ID" value="NZ_AP014946.1"/>
</dbReference>
<dbReference type="PANTHER" id="PTHR43569:SF1">
    <property type="entry name" value="BLL3371 PROTEIN"/>
    <property type="match status" value="1"/>
</dbReference>
<dbReference type="Gene3D" id="3.20.20.140">
    <property type="entry name" value="Metal-dependent hydrolases"/>
    <property type="match status" value="1"/>
</dbReference>
<organism evidence="3 4">
    <name type="scientific">Variibacter gotjawalensis</name>
    <dbReference type="NCBI Taxonomy" id="1333996"/>
    <lineage>
        <taxon>Bacteria</taxon>
        <taxon>Pseudomonadati</taxon>
        <taxon>Pseudomonadota</taxon>
        <taxon>Alphaproteobacteria</taxon>
        <taxon>Hyphomicrobiales</taxon>
        <taxon>Nitrobacteraceae</taxon>
        <taxon>Variibacter</taxon>
    </lineage>
</organism>